<comment type="similarity">
    <text evidence="1">Belongs to the Brp/Blh beta-carotene diooxygenase family.</text>
</comment>
<dbReference type="Pfam" id="PF15461">
    <property type="entry name" value="BCD"/>
    <property type="match status" value="1"/>
</dbReference>
<feature type="transmembrane region" description="Helical" evidence="1">
    <location>
        <begin position="211"/>
        <end position="233"/>
    </location>
</feature>
<keyword evidence="1" id="KW-1003">Cell membrane</keyword>
<protein>
    <recommendedName>
        <fullName evidence="1">Probable beta-carotene 15,15'-dioxygenase</fullName>
        <ecNumber evidence="1">1.13.11.63</ecNumber>
    </recommendedName>
</protein>
<feature type="transmembrane region" description="Helical" evidence="1">
    <location>
        <begin position="75"/>
        <end position="97"/>
    </location>
</feature>
<evidence type="ECO:0000313" key="3">
    <source>
        <dbReference type="Proteomes" id="UP000779507"/>
    </source>
</evidence>
<comment type="catalytic activity">
    <reaction evidence="1">
        <text>all-trans-beta-carotene + O2 = 2 all-trans-retinal</text>
        <dbReference type="Rhea" id="RHEA:32887"/>
        <dbReference type="ChEBI" id="CHEBI:15379"/>
        <dbReference type="ChEBI" id="CHEBI:17579"/>
        <dbReference type="ChEBI" id="CHEBI:17898"/>
        <dbReference type="EC" id="1.13.11.63"/>
    </reaction>
</comment>
<feature type="binding site" evidence="1">
    <location>
        <position position="112"/>
    </location>
    <ligand>
        <name>Fe cation</name>
        <dbReference type="ChEBI" id="CHEBI:24875"/>
    </ligand>
</feature>
<keyword evidence="1" id="KW-0560">Oxidoreductase</keyword>
<feature type="transmembrane region" description="Helical" evidence="1">
    <location>
        <begin position="17"/>
        <end position="38"/>
    </location>
</feature>
<keyword evidence="1" id="KW-1133">Transmembrane helix</keyword>
<keyword evidence="1" id="KW-0479">Metal-binding</keyword>
<keyword evidence="1" id="KW-0408">Iron</keyword>
<feature type="transmembrane region" description="Helical" evidence="1">
    <location>
        <begin position="44"/>
        <end position="63"/>
    </location>
</feature>
<organism evidence="2 3">
    <name type="scientific">Hymenobacter caeli</name>
    <dbReference type="NCBI Taxonomy" id="2735894"/>
    <lineage>
        <taxon>Bacteria</taxon>
        <taxon>Pseudomonadati</taxon>
        <taxon>Bacteroidota</taxon>
        <taxon>Cytophagia</taxon>
        <taxon>Cytophagales</taxon>
        <taxon>Hymenobacteraceae</taxon>
        <taxon>Hymenobacter</taxon>
    </lineage>
</organism>
<reference evidence="2 3" key="1">
    <citation type="submission" date="2020-05" db="EMBL/GenBank/DDBJ databases">
        <title>Genomic Encyclopedia of Type Strains, Phase IV (KMG-V): Genome sequencing to study the core and pangenomes of soil and plant-associated prokaryotes.</title>
        <authorList>
            <person name="Whitman W."/>
        </authorList>
    </citation>
    <scope>NUCLEOTIDE SEQUENCE [LARGE SCALE GENOMIC DNA]</scope>
    <source>
        <strain evidence="2 3">9A</strain>
    </source>
</reference>
<dbReference type="Proteomes" id="UP000779507">
    <property type="component" value="Unassembled WGS sequence"/>
</dbReference>
<comment type="function">
    <text evidence="1">Catalyzes the cleavage of beta-carotene at its central double bond (15,15') to yield two molecules of all-trans-retinal.</text>
</comment>
<dbReference type="NCBIfam" id="TIGR03753">
    <property type="entry name" value="blh_monoox"/>
    <property type="match status" value="1"/>
</dbReference>
<proteinExistence type="inferred from homology"/>
<accession>A0ABX2FJQ3</accession>
<keyword evidence="1" id="KW-0472">Membrane</keyword>
<gene>
    <name evidence="2" type="ORF">HNP98_000141</name>
</gene>
<comment type="caution">
    <text evidence="2">The sequence shown here is derived from an EMBL/GenBank/DDBJ whole genome shotgun (WGS) entry which is preliminary data.</text>
</comment>
<keyword evidence="3" id="KW-1185">Reference proteome</keyword>
<dbReference type="RefSeq" id="WP_173808122.1">
    <property type="nucleotide sequence ID" value="NZ_JABSNP010000001.1"/>
</dbReference>
<feature type="transmembrane region" description="Helical" evidence="1">
    <location>
        <begin position="159"/>
        <end position="191"/>
    </location>
</feature>
<dbReference type="InterPro" id="IPR022270">
    <property type="entry name" value="Blh_diox"/>
</dbReference>
<comment type="cofactor">
    <cofactor evidence="1">
        <name>Fe(2+)</name>
        <dbReference type="ChEBI" id="CHEBI:29033"/>
    </cofactor>
</comment>
<sequence>MPAPDPSSASDWPQRRYSYAAVLTLAGVGAAFPGAAWALLGPPLAVGMVVLGVAHGACDQLVVPAGQPRAGGWRYWLVFLAGYLGLAGLVGALWWGWPVATVAGFFLLTVWHWGSADTLDGPRASTVLWLTHSLLRGLLLFAVPAWWWPTATAGIVNGLLAFAGAPAVAGATFAAGAGGLGLLVVGGHLALWACYAYRHQWALLRTEVFEVAVLVGLLLALPPQLSVGVYFVFWHSLQHVLRLTSWLGYAPAPGSPRTGPALWPQLGFFLRRAAPLLLLSCAALLLLGRLLAPHLPNGAAWFSLALVVASIVTLPHALLVTLVMDAPRWHGPRATP</sequence>
<evidence type="ECO:0000313" key="2">
    <source>
        <dbReference type="EMBL" id="NRT17338.1"/>
    </source>
</evidence>
<feature type="transmembrane region" description="Helical" evidence="1">
    <location>
        <begin position="273"/>
        <end position="292"/>
    </location>
</feature>
<dbReference type="HAMAP" id="MF_02093">
    <property type="entry name" value="Beta_carotene_diox"/>
    <property type="match status" value="1"/>
</dbReference>
<evidence type="ECO:0000256" key="1">
    <source>
        <dbReference type="HAMAP-Rule" id="MF_02093"/>
    </source>
</evidence>
<dbReference type="EMBL" id="JABSNP010000001">
    <property type="protein sequence ID" value="NRT17338.1"/>
    <property type="molecule type" value="Genomic_DNA"/>
</dbReference>
<feature type="binding site" evidence="1">
    <location>
        <position position="235"/>
    </location>
    <ligand>
        <name>Fe cation</name>
        <dbReference type="ChEBI" id="CHEBI:24875"/>
    </ligand>
</feature>
<feature type="binding site" evidence="1">
    <location>
        <position position="55"/>
    </location>
    <ligand>
        <name>Fe cation</name>
        <dbReference type="ChEBI" id="CHEBI:24875"/>
    </ligand>
</feature>
<feature type="binding site" evidence="1">
    <location>
        <position position="239"/>
    </location>
    <ligand>
        <name>Fe cation</name>
        <dbReference type="ChEBI" id="CHEBI:24875"/>
    </ligand>
</feature>
<comment type="subcellular location">
    <subcellularLocation>
        <location evidence="1">Cell membrane</location>
        <topology evidence="1">Multi-pass membrane protein</topology>
    </subcellularLocation>
</comment>
<keyword evidence="1" id="KW-0223">Dioxygenase</keyword>
<name>A0ABX2FJQ3_9BACT</name>
<keyword evidence="1" id="KW-0812">Transmembrane</keyword>
<feature type="transmembrane region" description="Helical" evidence="1">
    <location>
        <begin position="127"/>
        <end position="147"/>
    </location>
</feature>
<feature type="transmembrane region" description="Helical" evidence="1">
    <location>
        <begin position="298"/>
        <end position="323"/>
    </location>
</feature>
<dbReference type="EC" id="1.13.11.63" evidence="1"/>